<evidence type="ECO:0000256" key="4">
    <source>
        <dbReference type="ARBA" id="ARBA00023040"/>
    </source>
</evidence>
<evidence type="ECO:0000256" key="5">
    <source>
        <dbReference type="ARBA" id="ARBA00023136"/>
    </source>
</evidence>
<evidence type="ECO:0000256" key="2">
    <source>
        <dbReference type="ARBA" id="ARBA00022692"/>
    </source>
</evidence>
<feature type="transmembrane region" description="Helical" evidence="10">
    <location>
        <begin position="850"/>
        <end position="871"/>
    </location>
</feature>
<dbReference type="PANTHER" id="PTHR10519">
    <property type="entry name" value="GABA-B RECEPTOR"/>
    <property type="match status" value="1"/>
</dbReference>
<evidence type="ECO:0000256" key="3">
    <source>
        <dbReference type="ARBA" id="ARBA00022989"/>
    </source>
</evidence>
<dbReference type="InterPro" id="IPR000337">
    <property type="entry name" value="GPCR_3"/>
</dbReference>
<keyword evidence="8" id="KW-0807">Transducer</keyword>
<dbReference type="CDD" id="cd15047">
    <property type="entry name" value="7tmC_GABA-B-like"/>
    <property type="match status" value="1"/>
</dbReference>
<sequence>MMKANALHATRRVATAWANRAMVMMAAVLVCNLVLCAAALRLDVVQPNCASSTTTTSLTLTGNFGAVSPSAGDVKCLLGSTRQFAVSAAWSSTSVTCTIPSLTALLNAGVDLVTRDFLYQPLRANYAQLRVTLDNNATAVDSWVAVFFPTTSTLASLTPDRGPTTGNTVVTIAGTNVLDSRDLRCKFNGQETVGAYVDSTHLQCPTAPQGSAANVNIEVKSTPKHISMAHLFDGVNDFSVAPIPTSLLQFNLTVEIWFRPATPVGLIQALVDSCVPGETPETNCNFWIETGKAVADGIHGEIGIGHEFGAGSNQQYVYSGTLDNTYKNKWTHIALVREVWDNTTIECSGSSCPFVGEYRTYVNGELLLPTYKFTVNTDFGETNTYVGSLYTTSFYNGGMDDFRILNYPMTQAQVQQSMEEVYSGFEDGVLVSWDFEPNNQDFDVLTYNADGVTPNTYTLYALTPSNVDVSRQLNMGGGTNVFIPSIIQTVAFADYPSSAPTLNFLYYTPETITTFAPMHGVVSGGTVVTIQGTGFLNSTYLYCRFGSATATPATFIDATTLECTAPAFTACSQSSDSLSIPVYVSNNNQQFVVSSTNFTYYQAPTIQSVAPSQAPLAGNVPVTIYGSGFVNTPEFRCLFGVIAVVPVSVTATSAVCVTPDNLPEGAVVASVTIDGQTATTSQVIFTAFDQWSQIESTAVGIAIILGIGFVMVVCVHIWLFINRNHKIVKASAPLFGQFILFGAYLGFGAVAAFFPTPTDASCTVGIWFVFLSFTFMFASLFIKNWRIQRIFTNKKIGKTASRNLSDDRLVLFLFMLVTGMVAILAAWTGTSNDKVDIHDDGFASCYVNPTFQGILFAYMGVMLLFGIVLAFRTRNIQDVAFNESKMISVAIYNVAFVTIIMIPLVSFTTDVRALLVMKSVGILFAVLVTVGLVFFPKIWAVAMHKRRAARAAGSSDAQPTPSGSNPNGVSGRANSVHHSSGDGSHSKNERSERLSMKKPEVKTEVVIYG</sequence>
<dbReference type="PhylomeDB" id="A0A0D2VVL7"/>
<dbReference type="eggNOG" id="KOG1055">
    <property type="taxonomic scope" value="Eukaryota"/>
</dbReference>
<dbReference type="InterPro" id="IPR013320">
    <property type="entry name" value="ConA-like_dom_sf"/>
</dbReference>
<dbReference type="Pfam" id="PF13385">
    <property type="entry name" value="Laminin_G_3"/>
    <property type="match status" value="1"/>
</dbReference>
<reference evidence="13" key="1">
    <citation type="submission" date="2011-02" db="EMBL/GenBank/DDBJ databases">
        <title>The Genome Sequence of Capsaspora owczarzaki ATCC 30864.</title>
        <authorList>
            <person name="Russ C."/>
            <person name="Cuomo C."/>
            <person name="Burger G."/>
            <person name="Gray M.W."/>
            <person name="Holland P.W.H."/>
            <person name="King N."/>
            <person name="Lang F.B.F."/>
            <person name="Roger A.J."/>
            <person name="Ruiz-Trillo I."/>
            <person name="Young S.K."/>
            <person name="Zeng Q."/>
            <person name="Gargeya S."/>
            <person name="Alvarado L."/>
            <person name="Berlin A."/>
            <person name="Chapman S.B."/>
            <person name="Chen Z."/>
            <person name="Freedman E."/>
            <person name="Gellesch M."/>
            <person name="Goldberg J."/>
            <person name="Griggs A."/>
            <person name="Gujja S."/>
            <person name="Heilman E."/>
            <person name="Heiman D."/>
            <person name="Howarth C."/>
            <person name="Mehta T."/>
            <person name="Neiman D."/>
            <person name="Pearson M."/>
            <person name="Roberts A."/>
            <person name="Saif S."/>
            <person name="Shea T."/>
            <person name="Shenoy N."/>
            <person name="Sisk P."/>
            <person name="Stolte C."/>
            <person name="Sykes S."/>
            <person name="White J."/>
            <person name="Yandava C."/>
            <person name="Haas B."/>
            <person name="Nusbaum C."/>
            <person name="Birren B."/>
        </authorList>
    </citation>
    <scope>NUCLEOTIDE SEQUENCE</scope>
    <source>
        <strain evidence="13">ATCC 30864</strain>
    </source>
</reference>
<protein>
    <recommendedName>
        <fullName evidence="11">G-protein coupled receptors family 3 profile domain-containing protein</fullName>
    </recommendedName>
</protein>
<dbReference type="Pfam" id="PF00003">
    <property type="entry name" value="7tm_3"/>
    <property type="match status" value="1"/>
</dbReference>
<feature type="transmembrane region" description="Helical" evidence="10">
    <location>
        <begin position="809"/>
        <end position="830"/>
    </location>
</feature>
<feature type="compositionally biased region" description="Polar residues" evidence="9">
    <location>
        <begin position="955"/>
        <end position="968"/>
    </location>
</feature>
<dbReference type="STRING" id="595528.A0A0D2VVL7"/>
<keyword evidence="6" id="KW-0675">Receptor</keyword>
<evidence type="ECO:0000256" key="9">
    <source>
        <dbReference type="SAM" id="MobiDB-lite"/>
    </source>
</evidence>
<dbReference type="InParanoid" id="A0A0D2VVL7"/>
<accession>A0A0D2VVL7</accession>
<dbReference type="InterPro" id="IPR002909">
    <property type="entry name" value="IPT_dom"/>
</dbReference>
<dbReference type="InterPro" id="IPR014756">
    <property type="entry name" value="Ig_E-set"/>
</dbReference>
<dbReference type="RefSeq" id="XP_004345572.1">
    <property type="nucleotide sequence ID" value="XM_004345522.2"/>
</dbReference>
<dbReference type="InterPro" id="IPR002455">
    <property type="entry name" value="GPCR3_GABA-B"/>
</dbReference>
<dbReference type="OrthoDB" id="2150267at2759"/>
<evidence type="ECO:0000313" key="12">
    <source>
        <dbReference type="EMBL" id="KJE95532.1"/>
    </source>
</evidence>
<dbReference type="GO" id="GO:0004965">
    <property type="term" value="F:G protein-coupled GABA receptor activity"/>
    <property type="evidence" value="ECO:0007669"/>
    <property type="project" value="InterPro"/>
</dbReference>
<dbReference type="SUPFAM" id="SSF81296">
    <property type="entry name" value="E set domains"/>
    <property type="match status" value="3"/>
</dbReference>
<feature type="transmembrane region" description="Helical" evidence="10">
    <location>
        <begin position="733"/>
        <end position="754"/>
    </location>
</feature>
<feature type="transmembrane region" description="Helical" evidence="10">
    <location>
        <begin position="891"/>
        <end position="908"/>
    </location>
</feature>
<dbReference type="PANTHER" id="PTHR10519:SF20">
    <property type="entry name" value="G-PROTEIN COUPLED RECEPTOR 156-RELATED"/>
    <property type="match status" value="1"/>
</dbReference>
<evidence type="ECO:0000259" key="11">
    <source>
        <dbReference type="PROSITE" id="PS50259"/>
    </source>
</evidence>
<dbReference type="PROSITE" id="PS50259">
    <property type="entry name" value="G_PROTEIN_RECEP_F3_4"/>
    <property type="match status" value="1"/>
</dbReference>
<dbReference type="InterPro" id="IPR017978">
    <property type="entry name" value="GPCR_3_C"/>
</dbReference>
<feature type="transmembrane region" description="Helical" evidence="10">
    <location>
        <begin position="766"/>
        <end position="785"/>
    </location>
</feature>
<dbReference type="Proteomes" id="UP000008743">
    <property type="component" value="Unassembled WGS sequence"/>
</dbReference>
<organism evidence="12 13">
    <name type="scientific">Capsaspora owczarzaki (strain ATCC 30864)</name>
    <dbReference type="NCBI Taxonomy" id="595528"/>
    <lineage>
        <taxon>Eukaryota</taxon>
        <taxon>Filasterea</taxon>
        <taxon>Capsaspora</taxon>
    </lineage>
</organism>
<name>A0A0D2VVL7_CAPO3</name>
<comment type="subcellular location">
    <subcellularLocation>
        <location evidence="1">Membrane</location>
        <topology evidence="1">Multi-pass membrane protein</topology>
    </subcellularLocation>
</comment>
<evidence type="ECO:0000256" key="7">
    <source>
        <dbReference type="ARBA" id="ARBA00023180"/>
    </source>
</evidence>
<keyword evidence="13" id="KW-1185">Reference proteome</keyword>
<dbReference type="SMART" id="SM00429">
    <property type="entry name" value="IPT"/>
    <property type="match status" value="3"/>
</dbReference>
<dbReference type="Gene3D" id="2.60.40.10">
    <property type="entry name" value="Immunoglobulins"/>
    <property type="match status" value="3"/>
</dbReference>
<keyword evidence="5 10" id="KW-0472">Membrane</keyword>
<dbReference type="SUPFAM" id="SSF49899">
    <property type="entry name" value="Concanavalin A-like lectins/glucanases"/>
    <property type="match status" value="1"/>
</dbReference>
<keyword evidence="3 10" id="KW-1133">Transmembrane helix</keyword>
<dbReference type="Gene3D" id="2.60.120.200">
    <property type="match status" value="1"/>
</dbReference>
<feature type="region of interest" description="Disordered" evidence="9">
    <location>
        <begin position="951"/>
        <end position="1002"/>
    </location>
</feature>
<feature type="transmembrane region" description="Helical" evidence="10">
    <location>
        <begin position="920"/>
        <end position="940"/>
    </location>
</feature>
<dbReference type="PRINTS" id="PR00248">
    <property type="entry name" value="GPCRMGR"/>
</dbReference>
<feature type="transmembrane region" description="Helical" evidence="10">
    <location>
        <begin position="698"/>
        <end position="721"/>
    </location>
</feature>
<feature type="compositionally biased region" description="Basic and acidic residues" evidence="9">
    <location>
        <begin position="984"/>
        <end position="1002"/>
    </location>
</feature>
<keyword evidence="7" id="KW-0325">Glycoprotein</keyword>
<keyword evidence="4" id="KW-0297">G-protein coupled receptor</keyword>
<feature type="domain" description="G-protein coupled receptors family 3 profile" evidence="11">
    <location>
        <begin position="697"/>
        <end position="957"/>
    </location>
</feature>
<dbReference type="CDD" id="cd00102">
    <property type="entry name" value="IPT"/>
    <property type="match status" value="3"/>
</dbReference>
<dbReference type="Pfam" id="PF01833">
    <property type="entry name" value="TIG"/>
    <property type="match status" value="3"/>
</dbReference>
<dbReference type="EMBL" id="KE346369">
    <property type="protein sequence ID" value="KJE95532.1"/>
    <property type="molecule type" value="Genomic_DNA"/>
</dbReference>
<evidence type="ECO:0000256" key="6">
    <source>
        <dbReference type="ARBA" id="ARBA00023170"/>
    </source>
</evidence>
<dbReference type="GO" id="GO:0038039">
    <property type="term" value="C:G protein-coupled receptor heterodimeric complex"/>
    <property type="evidence" value="ECO:0007669"/>
    <property type="project" value="TreeGrafter"/>
</dbReference>
<evidence type="ECO:0000256" key="10">
    <source>
        <dbReference type="SAM" id="Phobius"/>
    </source>
</evidence>
<evidence type="ECO:0000256" key="1">
    <source>
        <dbReference type="ARBA" id="ARBA00004141"/>
    </source>
</evidence>
<evidence type="ECO:0000313" key="13">
    <source>
        <dbReference type="Proteomes" id="UP000008743"/>
    </source>
</evidence>
<dbReference type="AlphaFoldDB" id="A0A0D2VVL7"/>
<dbReference type="GO" id="GO:0007214">
    <property type="term" value="P:gamma-aminobutyric acid signaling pathway"/>
    <property type="evidence" value="ECO:0007669"/>
    <property type="project" value="TreeGrafter"/>
</dbReference>
<proteinExistence type="predicted"/>
<gene>
    <name evidence="12" type="ORF">CAOG_005982</name>
</gene>
<dbReference type="InterPro" id="IPR013783">
    <property type="entry name" value="Ig-like_fold"/>
</dbReference>
<keyword evidence="2 10" id="KW-0812">Transmembrane</keyword>
<evidence type="ECO:0000256" key="8">
    <source>
        <dbReference type="ARBA" id="ARBA00023224"/>
    </source>
</evidence>